<dbReference type="InterPro" id="IPR011009">
    <property type="entry name" value="Kinase-like_dom_sf"/>
</dbReference>
<organism evidence="19 20">
    <name type="scientific">Euplotes crassus</name>
    <dbReference type="NCBI Taxonomy" id="5936"/>
    <lineage>
        <taxon>Eukaryota</taxon>
        <taxon>Sar</taxon>
        <taxon>Alveolata</taxon>
        <taxon>Ciliophora</taxon>
        <taxon>Intramacronucleata</taxon>
        <taxon>Spirotrichea</taxon>
        <taxon>Hypotrichia</taxon>
        <taxon>Euplotida</taxon>
        <taxon>Euplotidae</taxon>
        <taxon>Moneuplotes</taxon>
    </lineage>
</organism>
<feature type="domain" description="Protein kinase" evidence="18">
    <location>
        <begin position="12"/>
        <end position="266"/>
    </location>
</feature>
<dbReference type="EMBL" id="CAMPGE010009668">
    <property type="protein sequence ID" value="CAI2368535.1"/>
    <property type="molecule type" value="Genomic_DNA"/>
</dbReference>
<keyword evidence="8" id="KW-0418">Kinase</keyword>
<keyword evidence="20" id="KW-1185">Reference proteome</keyword>
<evidence type="ECO:0000256" key="9">
    <source>
        <dbReference type="ARBA" id="ARBA00022840"/>
    </source>
</evidence>
<evidence type="ECO:0000256" key="5">
    <source>
        <dbReference type="ARBA" id="ARBA00022679"/>
    </source>
</evidence>
<gene>
    <name evidence="19" type="ORF">ECRASSUSDP1_LOCUS9828</name>
</gene>
<dbReference type="PROSITE" id="PS00108">
    <property type="entry name" value="PROTEIN_KINASE_ST"/>
    <property type="match status" value="1"/>
</dbReference>
<evidence type="ECO:0000256" key="8">
    <source>
        <dbReference type="ARBA" id="ARBA00022777"/>
    </source>
</evidence>
<dbReference type="GO" id="GO:0046872">
    <property type="term" value="F:metal ion binding"/>
    <property type="evidence" value="ECO:0007669"/>
    <property type="project" value="UniProtKB-KW"/>
</dbReference>
<evidence type="ECO:0000256" key="11">
    <source>
        <dbReference type="ARBA" id="ARBA00047899"/>
    </source>
</evidence>
<evidence type="ECO:0000259" key="18">
    <source>
        <dbReference type="PROSITE" id="PS50011"/>
    </source>
</evidence>
<dbReference type="Gene3D" id="1.10.510.10">
    <property type="entry name" value="Transferase(Phosphotransferase) domain 1"/>
    <property type="match status" value="1"/>
</dbReference>
<keyword evidence="6 14" id="KW-0479">Metal-binding</keyword>
<evidence type="ECO:0000256" key="10">
    <source>
        <dbReference type="ARBA" id="ARBA00022842"/>
    </source>
</evidence>
<dbReference type="PANTHER" id="PTHR44899">
    <property type="entry name" value="CAMK FAMILY PROTEIN KINASE"/>
    <property type="match status" value="1"/>
</dbReference>
<feature type="active site" description="Proton acceptor" evidence="13">
    <location>
        <position position="136"/>
    </location>
</feature>
<feature type="binding site" evidence="14">
    <location>
        <position position="141"/>
    </location>
    <ligand>
        <name>Mg(2+)</name>
        <dbReference type="ChEBI" id="CHEBI:18420"/>
    </ligand>
</feature>
<dbReference type="GO" id="GO:0005524">
    <property type="term" value="F:ATP binding"/>
    <property type="evidence" value="ECO:0007669"/>
    <property type="project" value="UniProtKB-UniRule"/>
</dbReference>
<evidence type="ECO:0000256" key="17">
    <source>
        <dbReference type="SAM" id="MobiDB-lite"/>
    </source>
</evidence>
<dbReference type="InterPro" id="IPR051131">
    <property type="entry name" value="NEK_Ser/Thr_kinase_NIMA"/>
</dbReference>
<dbReference type="AlphaFoldDB" id="A0AAD1UPN1"/>
<evidence type="ECO:0000256" key="13">
    <source>
        <dbReference type="PIRSR" id="PIRSR000615-1"/>
    </source>
</evidence>
<feature type="compositionally biased region" description="Basic and acidic residues" evidence="17">
    <location>
        <begin position="297"/>
        <end position="308"/>
    </location>
</feature>
<keyword evidence="7 15" id="KW-0547">Nucleotide-binding</keyword>
<dbReference type="Gene3D" id="3.30.200.20">
    <property type="entry name" value="Phosphorylase Kinase, domain 1"/>
    <property type="match status" value="1"/>
</dbReference>
<evidence type="ECO:0000256" key="16">
    <source>
        <dbReference type="RuleBase" id="RU000304"/>
    </source>
</evidence>
<evidence type="ECO:0000256" key="4">
    <source>
        <dbReference type="ARBA" id="ARBA00022527"/>
    </source>
</evidence>
<name>A0AAD1UPN1_EUPCR</name>
<dbReference type="PRINTS" id="PR00109">
    <property type="entry name" value="TYRKINASE"/>
</dbReference>
<dbReference type="SMART" id="SM00220">
    <property type="entry name" value="S_TKc"/>
    <property type="match status" value="1"/>
</dbReference>
<keyword evidence="5" id="KW-0808">Transferase</keyword>
<dbReference type="SUPFAM" id="SSF56112">
    <property type="entry name" value="Protein kinase-like (PK-like)"/>
    <property type="match status" value="1"/>
</dbReference>
<feature type="region of interest" description="Disordered" evidence="17">
    <location>
        <begin position="339"/>
        <end position="362"/>
    </location>
</feature>
<comment type="similarity">
    <text evidence="2">Belongs to the protein kinase superfamily. NEK Ser/Thr protein kinase family. NIMA subfamily.</text>
</comment>
<dbReference type="Proteomes" id="UP001295684">
    <property type="component" value="Unassembled WGS sequence"/>
</dbReference>
<evidence type="ECO:0000256" key="12">
    <source>
        <dbReference type="ARBA" id="ARBA00048679"/>
    </source>
</evidence>
<protein>
    <recommendedName>
        <fullName evidence="3">non-specific serine/threonine protein kinase</fullName>
        <ecNumber evidence="3">2.7.11.1</ecNumber>
    </recommendedName>
</protein>
<keyword evidence="4 16" id="KW-0723">Serine/threonine-protein kinase</keyword>
<comment type="catalytic activity">
    <reaction evidence="12">
        <text>L-seryl-[protein] + ATP = O-phospho-L-seryl-[protein] + ADP + H(+)</text>
        <dbReference type="Rhea" id="RHEA:17989"/>
        <dbReference type="Rhea" id="RHEA-COMP:9863"/>
        <dbReference type="Rhea" id="RHEA-COMP:11604"/>
        <dbReference type="ChEBI" id="CHEBI:15378"/>
        <dbReference type="ChEBI" id="CHEBI:29999"/>
        <dbReference type="ChEBI" id="CHEBI:30616"/>
        <dbReference type="ChEBI" id="CHEBI:83421"/>
        <dbReference type="ChEBI" id="CHEBI:456216"/>
        <dbReference type="EC" id="2.7.11.1"/>
    </reaction>
</comment>
<comment type="cofactor">
    <cofactor evidence="1">
        <name>Mg(2+)</name>
        <dbReference type="ChEBI" id="CHEBI:18420"/>
    </cofactor>
</comment>
<dbReference type="InterPro" id="IPR008271">
    <property type="entry name" value="Ser/Thr_kinase_AS"/>
</dbReference>
<evidence type="ECO:0000256" key="15">
    <source>
        <dbReference type="PROSITE-ProRule" id="PRU10141"/>
    </source>
</evidence>
<feature type="region of interest" description="Disordered" evidence="17">
    <location>
        <begin position="297"/>
        <end position="327"/>
    </location>
</feature>
<evidence type="ECO:0000313" key="20">
    <source>
        <dbReference type="Proteomes" id="UP001295684"/>
    </source>
</evidence>
<evidence type="ECO:0000313" key="19">
    <source>
        <dbReference type="EMBL" id="CAI2368535.1"/>
    </source>
</evidence>
<keyword evidence="9 15" id="KW-0067">ATP-binding</keyword>
<dbReference type="EC" id="2.7.11.1" evidence="3"/>
<dbReference type="PROSITE" id="PS50011">
    <property type="entry name" value="PROTEIN_KINASE_DOM"/>
    <property type="match status" value="1"/>
</dbReference>
<accession>A0AAD1UPN1</accession>
<evidence type="ECO:0000256" key="14">
    <source>
        <dbReference type="PIRSR" id="PIRSR000615-3"/>
    </source>
</evidence>
<evidence type="ECO:0000256" key="3">
    <source>
        <dbReference type="ARBA" id="ARBA00012513"/>
    </source>
</evidence>
<comment type="caution">
    <text evidence="19">The sequence shown here is derived from an EMBL/GenBank/DDBJ whole genome shotgun (WGS) entry which is preliminary data.</text>
</comment>
<feature type="binding site" evidence="15">
    <location>
        <position position="41"/>
    </location>
    <ligand>
        <name>ATP</name>
        <dbReference type="ChEBI" id="CHEBI:30616"/>
    </ligand>
</feature>
<sequence>MSSKDKATPEVYKKVKTLGEGSFGKAYLVECQSDKSKAVIKQIDITQMSEEEKKETLDEAKIMEHLAHPNIITFREVYKTKRGKLCIVMDYADGGDLQGYLRNCGGYLKEDLILSWFTQICLAIKHVHDRKIIHRDLKSQNIFLTKSKLVKLGDFGIARVLSHTKDIAKTVVGTPYYLSPEIIENQPYSFSSDIWSLGVLLYEMCCLKPPFDAGSLHDLAKKIVKGKYSSIPSRYSDNMSLLIGTLLKVDPNDRPNINQILKFPLISDQVPSILDEDTFKEEFSHTIIHNKMYFEKPDKKEDSKEESKLPSVPEEPKSSTAASDDDTAEEYYKKYVKQFTSDPSSKSGESDESYSGFSAAKK</sequence>
<dbReference type="FunFam" id="1.10.510.10:FF:000172">
    <property type="entry name" value="serine/threonine-protein kinase Nek1 isoform X1"/>
    <property type="match status" value="1"/>
</dbReference>
<feature type="binding site" evidence="14">
    <location>
        <position position="154"/>
    </location>
    <ligand>
        <name>Mg(2+)</name>
        <dbReference type="ChEBI" id="CHEBI:18420"/>
    </ligand>
</feature>
<reference evidence="19" key="1">
    <citation type="submission" date="2023-07" db="EMBL/GenBank/DDBJ databases">
        <authorList>
            <consortium name="AG Swart"/>
            <person name="Singh M."/>
            <person name="Singh A."/>
            <person name="Seah K."/>
            <person name="Emmerich C."/>
        </authorList>
    </citation>
    <scope>NUCLEOTIDE SEQUENCE</scope>
    <source>
        <strain evidence="19">DP1</strain>
    </source>
</reference>
<dbReference type="InterPro" id="IPR017441">
    <property type="entry name" value="Protein_kinase_ATP_BS"/>
</dbReference>
<dbReference type="GO" id="GO:0004674">
    <property type="term" value="F:protein serine/threonine kinase activity"/>
    <property type="evidence" value="ECO:0007669"/>
    <property type="project" value="UniProtKB-KW"/>
</dbReference>
<comment type="catalytic activity">
    <reaction evidence="11">
        <text>L-threonyl-[protein] + ATP = O-phospho-L-threonyl-[protein] + ADP + H(+)</text>
        <dbReference type="Rhea" id="RHEA:46608"/>
        <dbReference type="Rhea" id="RHEA-COMP:11060"/>
        <dbReference type="Rhea" id="RHEA-COMP:11605"/>
        <dbReference type="ChEBI" id="CHEBI:15378"/>
        <dbReference type="ChEBI" id="CHEBI:30013"/>
        <dbReference type="ChEBI" id="CHEBI:30616"/>
        <dbReference type="ChEBI" id="CHEBI:61977"/>
        <dbReference type="ChEBI" id="CHEBI:456216"/>
        <dbReference type="EC" id="2.7.11.1"/>
    </reaction>
</comment>
<dbReference type="CDD" id="cd08215">
    <property type="entry name" value="STKc_Nek"/>
    <property type="match status" value="1"/>
</dbReference>
<dbReference type="PANTHER" id="PTHR44899:SF3">
    <property type="entry name" value="SERINE_THREONINE-PROTEIN KINASE NEK1"/>
    <property type="match status" value="1"/>
</dbReference>
<dbReference type="InterPro" id="IPR000719">
    <property type="entry name" value="Prot_kinase_dom"/>
</dbReference>
<dbReference type="InterPro" id="IPR001245">
    <property type="entry name" value="Ser-Thr/Tyr_kinase_cat_dom"/>
</dbReference>
<dbReference type="PROSITE" id="PS00107">
    <property type="entry name" value="PROTEIN_KINASE_ATP"/>
    <property type="match status" value="1"/>
</dbReference>
<dbReference type="FunFam" id="3.30.200.20:FF:000097">
    <property type="entry name" value="Probable serine/threonine-protein kinase nek1"/>
    <property type="match status" value="1"/>
</dbReference>
<dbReference type="PIRSF" id="PIRSF000615">
    <property type="entry name" value="TyrPK_CSF1-R"/>
    <property type="match status" value="1"/>
</dbReference>
<proteinExistence type="inferred from homology"/>
<evidence type="ECO:0000256" key="2">
    <source>
        <dbReference type="ARBA" id="ARBA00010886"/>
    </source>
</evidence>
<evidence type="ECO:0000256" key="6">
    <source>
        <dbReference type="ARBA" id="ARBA00022723"/>
    </source>
</evidence>
<dbReference type="Pfam" id="PF00069">
    <property type="entry name" value="Pkinase"/>
    <property type="match status" value="1"/>
</dbReference>
<keyword evidence="10 14" id="KW-0460">Magnesium</keyword>
<evidence type="ECO:0000256" key="7">
    <source>
        <dbReference type="ARBA" id="ARBA00022741"/>
    </source>
</evidence>
<evidence type="ECO:0000256" key="1">
    <source>
        <dbReference type="ARBA" id="ARBA00001946"/>
    </source>
</evidence>